<evidence type="ECO:0000256" key="1">
    <source>
        <dbReference type="ARBA" id="ARBA00005187"/>
    </source>
</evidence>
<dbReference type="Pfam" id="PF00733">
    <property type="entry name" value="Asn_synthase"/>
    <property type="match status" value="1"/>
</dbReference>
<feature type="binding site" evidence="9">
    <location>
        <position position="97"/>
    </location>
    <ligand>
        <name>L-glutamine</name>
        <dbReference type="ChEBI" id="CHEBI:58359"/>
    </ligand>
</feature>
<sequence>MCAIFGLVTAAGDAEELLARMGQAMQHRGPDGEGEYHHGAVHLGFRRLAILDRQHGDQPMFSPDGRVRVVCNGEIYNHRELREELELLGCVFHTSCDCEVLPQAWQVWGEGMLDRLNGMFALVVDDADRDCLFIARDRCGQKPLYYSEQDGMFRFASEIRGLIASGVKGEPHPGVLEDYLRLRYVPEPLTFFKDVFTLPAGHCMRVLSDGSVSGLRRWWSVPGPERFDGTPEQAVDLLDQVTRRAVERTLLSDEPVAAYLSAGVDSSLLASYIKELGGDVRTVSIGFGAASDESDDAEAFAGFLGFSHERVLCSAGDLVELPRVVRQMERPVGDALVLAFDRLASHTASMGCKVAIGGEGADELFAGYSFHSTMLAADRLGGLGRQTAAGVLAYAPSWVLNRLARFPADIGSEGRQKVVRYLRGFDALTVEQKGVNLRSLFESDELSDLLLAERADTGAVRRQVGECDLLDDHLRYQFSDWLQDWAIIRQEKNSMAHSLEYRMPFLDHELIELAFSLPNDWKLHGRQDKWIWRQLAARKLPELVSRRQKQPFYFPLETYASSELFRGFVDDCLSEQAVKQRGYFSWGAVQGLKQSADAGGFLPLKKIMSLVILELWHREFVD</sequence>
<evidence type="ECO:0000256" key="9">
    <source>
        <dbReference type="PIRSR" id="PIRSR001589-2"/>
    </source>
</evidence>
<comment type="catalytic activity">
    <reaction evidence="7">
        <text>L-aspartate + L-glutamine + ATP + H2O = L-asparagine + L-glutamate + AMP + diphosphate + H(+)</text>
        <dbReference type="Rhea" id="RHEA:12228"/>
        <dbReference type="ChEBI" id="CHEBI:15377"/>
        <dbReference type="ChEBI" id="CHEBI:15378"/>
        <dbReference type="ChEBI" id="CHEBI:29985"/>
        <dbReference type="ChEBI" id="CHEBI:29991"/>
        <dbReference type="ChEBI" id="CHEBI:30616"/>
        <dbReference type="ChEBI" id="CHEBI:33019"/>
        <dbReference type="ChEBI" id="CHEBI:58048"/>
        <dbReference type="ChEBI" id="CHEBI:58359"/>
        <dbReference type="ChEBI" id="CHEBI:456215"/>
        <dbReference type="EC" id="6.3.5.4"/>
    </reaction>
</comment>
<dbReference type="GO" id="GO:0004066">
    <property type="term" value="F:asparagine synthase (glutamine-hydrolyzing) activity"/>
    <property type="evidence" value="ECO:0007669"/>
    <property type="project" value="UniProtKB-EC"/>
</dbReference>
<dbReference type="RefSeq" id="WP_178934113.1">
    <property type="nucleotide sequence ID" value="NZ_JACBAZ010000009.1"/>
</dbReference>
<keyword evidence="12" id="KW-0436">Ligase</keyword>
<dbReference type="AlphaFoldDB" id="A0A851GHL6"/>
<keyword evidence="8" id="KW-0028">Amino-acid biosynthesis</keyword>
<evidence type="ECO:0000256" key="6">
    <source>
        <dbReference type="ARBA" id="ARBA00022962"/>
    </source>
</evidence>
<dbReference type="InterPro" id="IPR051786">
    <property type="entry name" value="ASN_synthetase/amidase"/>
</dbReference>
<dbReference type="EC" id="6.3.5.4" evidence="3"/>
<dbReference type="EMBL" id="JACBAZ010000009">
    <property type="protein sequence ID" value="NWK57278.1"/>
    <property type="molecule type" value="Genomic_DNA"/>
</dbReference>
<dbReference type="Pfam" id="PF13537">
    <property type="entry name" value="GATase_7"/>
    <property type="match status" value="1"/>
</dbReference>
<feature type="site" description="Important for beta-aspartyl-AMP intermediate formation" evidence="10">
    <location>
        <position position="359"/>
    </location>
</feature>
<dbReference type="InterPro" id="IPR006426">
    <property type="entry name" value="Asn_synth_AEB"/>
</dbReference>
<dbReference type="SUPFAM" id="SSF56235">
    <property type="entry name" value="N-terminal nucleophile aminohydrolases (Ntn hydrolases)"/>
    <property type="match status" value="1"/>
</dbReference>
<comment type="similarity">
    <text evidence="2">Belongs to the asparagine synthetase family.</text>
</comment>
<dbReference type="PROSITE" id="PS51278">
    <property type="entry name" value="GATASE_TYPE_2"/>
    <property type="match status" value="1"/>
</dbReference>
<dbReference type="SUPFAM" id="SSF52402">
    <property type="entry name" value="Adenine nucleotide alpha hydrolases-like"/>
    <property type="match status" value="1"/>
</dbReference>
<dbReference type="InterPro" id="IPR029055">
    <property type="entry name" value="Ntn_hydrolases_N"/>
</dbReference>
<dbReference type="GO" id="GO:0005524">
    <property type="term" value="F:ATP binding"/>
    <property type="evidence" value="ECO:0007669"/>
    <property type="project" value="UniProtKB-KW"/>
</dbReference>
<gene>
    <name evidence="12" type="primary">asnB</name>
    <name evidence="12" type="ORF">HW115_16770</name>
</gene>
<proteinExistence type="inferred from homology"/>
<keyword evidence="13" id="KW-1185">Reference proteome</keyword>
<evidence type="ECO:0000256" key="2">
    <source>
        <dbReference type="ARBA" id="ARBA00005752"/>
    </source>
</evidence>
<evidence type="ECO:0000256" key="3">
    <source>
        <dbReference type="ARBA" id="ARBA00012737"/>
    </source>
</evidence>
<accession>A0A851GHL6</accession>
<dbReference type="Proteomes" id="UP000557872">
    <property type="component" value="Unassembled WGS sequence"/>
</dbReference>
<dbReference type="CDD" id="cd01991">
    <property type="entry name" value="Asn_synthase_B_C"/>
    <property type="match status" value="1"/>
</dbReference>
<evidence type="ECO:0000313" key="12">
    <source>
        <dbReference type="EMBL" id="NWK57278.1"/>
    </source>
</evidence>
<reference evidence="12 13" key="1">
    <citation type="submission" date="2020-07" db="EMBL/GenBank/DDBJ databases">
        <title>Roseicoccus Jingziensis gen. nov., sp. nov., isolated from coastal seawater.</title>
        <authorList>
            <person name="Feng X."/>
        </authorList>
    </citation>
    <scope>NUCLEOTIDE SEQUENCE [LARGE SCALE GENOMIC DNA]</scope>
    <source>
        <strain evidence="12 13">N1E253</strain>
    </source>
</reference>
<comment type="pathway">
    <text evidence="1">Amino-acid biosynthesis; L-asparagine biosynthesis; L-asparagine from L-aspartate (L-Gln route): step 1/1.</text>
</comment>
<dbReference type="InterPro" id="IPR014729">
    <property type="entry name" value="Rossmann-like_a/b/a_fold"/>
</dbReference>
<dbReference type="PIRSF" id="PIRSF001589">
    <property type="entry name" value="Asn_synthetase_glu-h"/>
    <property type="match status" value="1"/>
</dbReference>
<evidence type="ECO:0000256" key="4">
    <source>
        <dbReference type="ARBA" id="ARBA00022741"/>
    </source>
</evidence>
<evidence type="ECO:0000313" key="13">
    <source>
        <dbReference type="Proteomes" id="UP000557872"/>
    </source>
</evidence>
<evidence type="ECO:0000259" key="11">
    <source>
        <dbReference type="PROSITE" id="PS51278"/>
    </source>
</evidence>
<dbReference type="InterPro" id="IPR001962">
    <property type="entry name" value="Asn_synthase"/>
</dbReference>
<dbReference type="PANTHER" id="PTHR43284">
    <property type="entry name" value="ASPARAGINE SYNTHETASE (GLUTAMINE-HYDROLYZING)"/>
    <property type="match status" value="1"/>
</dbReference>
<keyword evidence="8" id="KW-0061">Asparagine biosynthesis</keyword>
<dbReference type="Gene3D" id="3.60.20.10">
    <property type="entry name" value="Glutamine Phosphoribosylpyrophosphate, subunit 1, domain 1"/>
    <property type="match status" value="1"/>
</dbReference>
<dbReference type="GO" id="GO:0006529">
    <property type="term" value="P:asparagine biosynthetic process"/>
    <property type="evidence" value="ECO:0007669"/>
    <property type="project" value="UniProtKB-KW"/>
</dbReference>
<evidence type="ECO:0000256" key="7">
    <source>
        <dbReference type="ARBA" id="ARBA00048741"/>
    </source>
</evidence>
<dbReference type="GO" id="GO:0005829">
    <property type="term" value="C:cytosol"/>
    <property type="evidence" value="ECO:0007669"/>
    <property type="project" value="TreeGrafter"/>
</dbReference>
<feature type="domain" description="Glutamine amidotransferase type-2" evidence="11">
    <location>
        <begin position="2"/>
        <end position="209"/>
    </location>
</feature>
<dbReference type="Gene3D" id="3.40.50.620">
    <property type="entry name" value="HUPs"/>
    <property type="match status" value="1"/>
</dbReference>
<evidence type="ECO:0000256" key="5">
    <source>
        <dbReference type="ARBA" id="ARBA00022840"/>
    </source>
</evidence>
<keyword evidence="5 9" id="KW-0067">ATP-binding</keyword>
<organism evidence="12 13">
    <name type="scientific">Oceaniferula marina</name>
    <dbReference type="NCBI Taxonomy" id="2748318"/>
    <lineage>
        <taxon>Bacteria</taxon>
        <taxon>Pseudomonadati</taxon>
        <taxon>Verrucomicrobiota</taxon>
        <taxon>Verrucomicrobiia</taxon>
        <taxon>Verrucomicrobiales</taxon>
        <taxon>Verrucomicrobiaceae</taxon>
        <taxon>Oceaniferula</taxon>
    </lineage>
</organism>
<feature type="binding site" evidence="9">
    <location>
        <position position="285"/>
    </location>
    <ligand>
        <name>ATP</name>
        <dbReference type="ChEBI" id="CHEBI:30616"/>
    </ligand>
</feature>
<comment type="caution">
    <text evidence="12">The sequence shown here is derived from an EMBL/GenBank/DDBJ whole genome shotgun (WGS) entry which is preliminary data.</text>
</comment>
<keyword evidence="6 8" id="KW-0315">Glutamine amidotransferase</keyword>
<protein>
    <recommendedName>
        <fullName evidence="3">asparagine synthase (glutamine-hydrolyzing)</fullName>
        <ecNumber evidence="3">6.3.5.4</ecNumber>
    </recommendedName>
</protein>
<dbReference type="NCBIfam" id="TIGR01536">
    <property type="entry name" value="asn_synth_AEB"/>
    <property type="match status" value="1"/>
</dbReference>
<evidence type="ECO:0000256" key="10">
    <source>
        <dbReference type="PIRSR" id="PIRSR001589-3"/>
    </source>
</evidence>
<dbReference type="InterPro" id="IPR033738">
    <property type="entry name" value="AsnB_N"/>
</dbReference>
<evidence type="ECO:0000256" key="8">
    <source>
        <dbReference type="PIRSR" id="PIRSR001589-1"/>
    </source>
</evidence>
<dbReference type="CDD" id="cd00712">
    <property type="entry name" value="AsnB"/>
    <property type="match status" value="1"/>
</dbReference>
<feature type="active site" description="For GATase activity" evidence="8">
    <location>
        <position position="2"/>
    </location>
</feature>
<dbReference type="PANTHER" id="PTHR43284:SF1">
    <property type="entry name" value="ASPARAGINE SYNTHETASE"/>
    <property type="match status" value="1"/>
</dbReference>
<name>A0A851GHL6_9BACT</name>
<dbReference type="InterPro" id="IPR017932">
    <property type="entry name" value="GATase_2_dom"/>
</dbReference>
<keyword evidence="4 9" id="KW-0547">Nucleotide-binding</keyword>